<dbReference type="Proteomes" id="UP001465153">
    <property type="component" value="Unassembled WGS sequence"/>
</dbReference>
<gene>
    <name evidence="6" type="ORF">NBRC116591_22880</name>
</gene>
<dbReference type="PRINTS" id="PR00455">
    <property type="entry name" value="HTHTETR"/>
</dbReference>
<evidence type="ECO:0000256" key="3">
    <source>
        <dbReference type="ARBA" id="ARBA00023163"/>
    </source>
</evidence>
<keyword evidence="2 4" id="KW-0238">DNA-binding</keyword>
<evidence type="ECO:0000256" key="2">
    <source>
        <dbReference type="ARBA" id="ARBA00023125"/>
    </source>
</evidence>
<comment type="caution">
    <text evidence="6">The sequence shown here is derived from an EMBL/GenBank/DDBJ whole genome shotgun (WGS) entry which is preliminary data.</text>
</comment>
<evidence type="ECO:0000313" key="6">
    <source>
        <dbReference type="EMBL" id="GAA6168477.1"/>
    </source>
</evidence>
<dbReference type="InterPro" id="IPR001647">
    <property type="entry name" value="HTH_TetR"/>
</dbReference>
<dbReference type="PROSITE" id="PS50977">
    <property type="entry name" value="HTH_TETR_2"/>
    <property type="match status" value="1"/>
</dbReference>
<keyword evidence="1" id="KW-0805">Transcription regulation</keyword>
<dbReference type="Gene3D" id="1.10.357.10">
    <property type="entry name" value="Tetracycline Repressor, domain 2"/>
    <property type="match status" value="1"/>
</dbReference>
<evidence type="ECO:0000256" key="1">
    <source>
        <dbReference type="ARBA" id="ARBA00023015"/>
    </source>
</evidence>
<feature type="domain" description="HTH tetR-type" evidence="5">
    <location>
        <begin position="17"/>
        <end position="77"/>
    </location>
</feature>
<keyword evidence="3" id="KW-0804">Transcription</keyword>
<keyword evidence="7" id="KW-1185">Reference proteome</keyword>
<dbReference type="SUPFAM" id="SSF46689">
    <property type="entry name" value="Homeodomain-like"/>
    <property type="match status" value="1"/>
</dbReference>
<dbReference type="RefSeq" id="WP_353303186.1">
    <property type="nucleotide sequence ID" value="NZ_BAABWN010000007.1"/>
</dbReference>
<sequence>MKTALSPRKKPKQERSRIKFDKILSHAKKMLVEEGVDYFTTDALAKATGMSIGSIYQYFPNKQAIFSELINEWRESVESKLLVILDEIQVSSIESIPMRNQVLWQMIDRFYSELITTPEQLKLHAELIKASEWSIQLKELEHKHNQFISEFFIRMMTDLGTTLDNNDLIDLANYMYEAQNSIESSCKQDFPAYKRRMEWHKKASYALLTDGCFSSTIE</sequence>
<dbReference type="PANTHER" id="PTHR30055:SF234">
    <property type="entry name" value="HTH-TYPE TRANSCRIPTIONAL REGULATOR BETI"/>
    <property type="match status" value="1"/>
</dbReference>
<organism evidence="6 7">
    <name type="scientific">Sessilibacter corallicola</name>
    <dbReference type="NCBI Taxonomy" id="2904075"/>
    <lineage>
        <taxon>Bacteria</taxon>
        <taxon>Pseudomonadati</taxon>
        <taxon>Pseudomonadota</taxon>
        <taxon>Gammaproteobacteria</taxon>
        <taxon>Cellvibrionales</taxon>
        <taxon>Cellvibrionaceae</taxon>
        <taxon>Sessilibacter</taxon>
    </lineage>
</organism>
<protein>
    <recommendedName>
        <fullName evidence="5">HTH tetR-type domain-containing protein</fullName>
    </recommendedName>
</protein>
<dbReference type="PANTHER" id="PTHR30055">
    <property type="entry name" value="HTH-TYPE TRANSCRIPTIONAL REGULATOR RUTR"/>
    <property type="match status" value="1"/>
</dbReference>
<reference evidence="6 7" key="1">
    <citation type="submission" date="2024-04" db="EMBL/GenBank/DDBJ databases">
        <title>Draft genome sequence of Sessilibacter corallicola NBRC 116591.</title>
        <authorList>
            <person name="Miyakawa T."/>
            <person name="Kusuya Y."/>
            <person name="Miura T."/>
        </authorList>
    </citation>
    <scope>NUCLEOTIDE SEQUENCE [LARGE SCALE GENOMIC DNA]</scope>
    <source>
        <strain evidence="6 7">KU-00831-HH</strain>
    </source>
</reference>
<dbReference type="InterPro" id="IPR009057">
    <property type="entry name" value="Homeodomain-like_sf"/>
</dbReference>
<evidence type="ECO:0000256" key="4">
    <source>
        <dbReference type="PROSITE-ProRule" id="PRU00335"/>
    </source>
</evidence>
<dbReference type="EMBL" id="BAABWN010000007">
    <property type="protein sequence ID" value="GAA6168477.1"/>
    <property type="molecule type" value="Genomic_DNA"/>
</dbReference>
<evidence type="ECO:0000313" key="7">
    <source>
        <dbReference type="Proteomes" id="UP001465153"/>
    </source>
</evidence>
<dbReference type="InterPro" id="IPR050109">
    <property type="entry name" value="HTH-type_TetR-like_transc_reg"/>
</dbReference>
<proteinExistence type="predicted"/>
<dbReference type="Pfam" id="PF00440">
    <property type="entry name" value="TetR_N"/>
    <property type="match status" value="1"/>
</dbReference>
<name>A0ABQ0A9Z2_9GAMM</name>
<evidence type="ECO:0000259" key="5">
    <source>
        <dbReference type="PROSITE" id="PS50977"/>
    </source>
</evidence>
<accession>A0ABQ0A9Z2</accession>
<feature type="DNA-binding region" description="H-T-H motif" evidence="4">
    <location>
        <begin position="40"/>
        <end position="59"/>
    </location>
</feature>